<dbReference type="Proteomes" id="UP000196710">
    <property type="component" value="Chromosome"/>
</dbReference>
<keyword evidence="5" id="KW-1185">Reference proteome</keyword>
<keyword evidence="1" id="KW-0732">Signal</keyword>
<dbReference type="EMBL" id="CP021422">
    <property type="protein sequence ID" value="ASB41662.1"/>
    <property type="molecule type" value="Genomic_DNA"/>
</dbReference>
<evidence type="ECO:0000313" key="4">
    <source>
        <dbReference type="EMBL" id="ASB41662.1"/>
    </source>
</evidence>
<name>A0ABN5A4N4_9FIRM</name>
<gene>
    <name evidence="4" type="ORF">ADH66_13940</name>
</gene>
<protein>
    <recommendedName>
        <fullName evidence="3">Solute-binding protein family 3/N-terminal domain-containing protein</fullName>
    </recommendedName>
</protein>
<organism evidence="4 5">
    <name type="scientific">Acutalibacter muris</name>
    <dbReference type="NCBI Taxonomy" id="1796620"/>
    <lineage>
        <taxon>Bacteria</taxon>
        <taxon>Bacillati</taxon>
        <taxon>Bacillota</taxon>
        <taxon>Clostridia</taxon>
        <taxon>Eubacteriales</taxon>
        <taxon>Acutalibacteraceae</taxon>
        <taxon>Acutalibacter</taxon>
    </lineage>
</organism>
<feature type="domain" description="Solute-binding protein family 3/N-terminal" evidence="3">
    <location>
        <begin position="54"/>
        <end position="282"/>
    </location>
</feature>
<evidence type="ECO:0000256" key="1">
    <source>
        <dbReference type="ARBA" id="ARBA00022729"/>
    </source>
</evidence>
<dbReference type="SUPFAM" id="SSF53850">
    <property type="entry name" value="Periplasmic binding protein-like II"/>
    <property type="match status" value="1"/>
</dbReference>
<dbReference type="Pfam" id="PF00497">
    <property type="entry name" value="SBP_bac_3"/>
    <property type="match status" value="1"/>
</dbReference>
<dbReference type="InterPro" id="IPR001638">
    <property type="entry name" value="Solute-binding_3/MltF_N"/>
</dbReference>
<reference evidence="5" key="1">
    <citation type="submission" date="2017-05" db="EMBL/GenBank/DDBJ databases">
        <title>Improved OligoMM genomes.</title>
        <authorList>
            <person name="Garzetti D."/>
        </authorList>
    </citation>
    <scope>NUCLEOTIDE SEQUENCE [LARGE SCALE GENOMIC DNA]</scope>
    <source>
        <strain evidence="5">KB18</strain>
    </source>
</reference>
<dbReference type="PANTHER" id="PTHR35936">
    <property type="entry name" value="MEMBRANE-BOUND LYTIC MUREIN TRANSGLYCOSYLASE F"/>
    <property type="match status" value="1"/>
</dbReference>
<dbReference type="Gene3D" id="3.40.190.10">
    <property type="entry name" value="Periplasmic binding protein-like II"/>
    <property type="match status" value="2"/>
</dbReference>
<evidence type="ECO:0000313" key="5">
    <source>
        <dbReference type="Proteomes" id="UP000196710"/>
    </source>
</evidence>
<dbReference type="PANTHER" id="PTHR35936:SF17">
    <property type="entry name" value="ARGININE-BINDING EXTRACELLULAR PROTEIN ARTP"/>
    <property type="match status" value="1"/>
</dbReference>
<feature type="compositionally biased region" description="Acidic residues" evidence="2">
    <location>
        <begin position="301"/>
        <end position="317"/>
    </location>
</feature>
<accession>A0ABN5A4N4</accession>
<evidence type="ECO:0000259" key="3">
    <source>
        <dbReference type="SMART" id="SM00062"/>
    </source>
</evidence>
<dbReference type="SMART" id="SM00062">
    <property type="entry name" value="PBPb"/>
    <property type="match status" value="1"/>
</dbReference>
<sequence>MYIYAVIMYSEIKTERSALIMKMKKMLALILALCLIVTAAAACGESGKDGGKEKLKVATSPDFAPMAFVDTSKQGQEQYVGFDMMLAHYIADEMGRELEIMPMSFDACTTAVSTGTVDMAISGFSWKQDREDNFNLSDFYYPGDNESDQVVIVRKEDEGKYTKPEDFEGMKVGAQTSSLQESLCQEQLTGCEIVTIGDLGTGLLQLKKGDFDAMAVAKGQADVFMSNDPEVALSGFQFEVDDKYTANVIVMKKGADDLTKQVNDILKKAYDSGVYGEWYEEAKEMAMSATAEEVTMPDEPSGSEEDGEAGESSTQEE</sequence>
<proteinExistence type="predicted"/>
<evidence type="ECO:0000256" key="2">
    <source>
        <dbReference type="SAM" id="MobiDB-lite"/>
    </source>
</evidence>
<feature type="region of interest" description="Disordered" evidence="2">
    <location>
        <begin position="286"/>
        <end position="317"/>
    </location>
</feature>